<comment type="caution">
    <text evidence="2">The sequence shown here is derived from an EMBL/GenBank/DDBJ whole genome shotgun (WGS) entry which is preliminary data.</text>
</comment>
<reference evidence="2" key="1">
    <citation type="journal article" date="2021" name="Nat. Commun.">
        <title>Genetic determinants of endophytism in the Arabidopsis root mycobiome.</title>
        <authorList>
            <person name="Mesny F."/>
            <person name="Miyauchi S."/>
            <person name="Thiergart T."/>
            <person name="Pickel B."/>
            <person name="Atanasova L."/>
            <person name="Karlsson M."/>
            <person name="Huettel B."/>
            <person name="Barry K.W."/>
            <person name="Haridas S."/>
            <person name="Chen C."/>
            <person name="Bauer D."/>
            <person name="Andreopoulos W."/>
            <person name="Pangilinan J."/>
            <person name="LaButti K."/>
            <person name="Riley R."/>
            <person name="Lipzen A."/>
            <person name="Clum A."/>
            <person name="Drula E."/>
            <person name="Henrissat B."/>
            <person name="Kohler A."/>
            <person name="Grigoriev I.V."/>
            <person name="Martin F.M."/>
            <person name="Hacquard S."/>
        </authorList>
    </citation>
    <scope>NUCLEOTIDE SEQUENCE</scope>
    <source>
        <strain evidence="2">MPI-CAGE-AT-0023</strain>
    </source>
</reference>
<keyword evidence="3" id="KW-1185">Reference proteome</keyword>
<evidence type="ECO:0000313" key="2">
    <source>
        <dbReference type="EMBL" id="KAH7250070.1"/>
    </source>
</evidence>
<evidence type="ECO:0000313" key="3">
    <source>
        <dbReference type="Proteomes" id="UP000720189"/>
    </source>
</evidence>
<sequence>MEEQIEAAGVWNETLQVEKLNGRGRHPKRVEWRGQVEGGSGGALDNLAWRGLGQEPGAGGQWRVPEATGSISASRRYLGPEIHWGRGPKSDEGWSSTGTWTMSLRLQAVEDQGGPGGGDRRLELRTTGQIRSSSNRRKPQHSIYAPHAMIRFLSSPIDLKFRKLLYQHYSLYLV</sequence>
<protein>
    <submittedName>
        <fullName evidence="2">Uncharacterized protein</fullName>
    </submittedName>
</protein>
<dbReference type="AlphaFoldDB" id="A0A9P9H472"/>
<dbReference type="EMBL" id="JAGMUX010000008">
    <property type="protein sequence ID" value="KAH7250070.1"/>
    <property type="molecule type" value="Genomic_DNA"/>
</dbReference>
<dbReference type="Proteomes" id="UP000720189">
    <property type="component" value="Unassembled WGS sequence"/>
</dbReference>
<name>A0A9P9H472_FUSRE</name>
<gene>
    <name evidence="2" type="ORF">BKA55DRAFT_539637</name>
</gene>
<dbReference type="GeneID" id="70220116"/>
<feature type="region of interest" description="Disordered" evidence="1">
    <location>
        <begin position="111"/>
        <end position="140"/>
    </location>
</feature>
<evidence type="ECO:0000256" key="1">
    <source>
        <dbReference type="SAM" id="MobiDB-lite"/>
    </source>
</evidence>
<dbReference type="RefSeq" id="XP_046049389.1">
    <property type="nucleotide sequence ID" value="XM_046190162.1"/>
</dbReference>
<accession>A0A9P9H472</accession>
<organism evidence="2 3">
    <name type="scientific">Fusarium redolens</name>
    <dbReference type="NCBI Taxonomy" id="48865"/>
    <lineage>
        <taxon>Eukaryota</taxon>
        <taxon>Fungi</taxon>
        <taxon>Dikarya</taxon>
        <taxon>Ascomycota</taxon>
        <taxon>Pezizomycotina</taxon>
        <taxon>Sordariomycetes</taxon>
        <taxon>Hypocreomycetidae</taxon>
        <taxon>Hypocreales</taxon>
        <taxon>Nectriaceae</taxon>
        <taxon>Fusarium</taxon>
        <taxon>Fusarium redolens species complex</taxon>
    </lineage>
</organism>
<feature type="region of interest" description="Disordered" evidence="1">
    <location>
        <begin position="44"/>
        <end position="65"/>
    </location>
</feature>
<proteinExistence type="predicted"/>